<evidence type="ECO:0000259" key="1">
    <source>
        <dbReference type="PROSITE" id="PS51806"/>
    </source>
</evidence>
<protein>
    <submittedName>
        <fullName evidence="3">Protein DOG1-like 3</fullName>
    </submittedName>
</protein>
<sequence length="227" mass="25668">MDSDPDAGRYFAAWFGELRSLRRDLRSARFDPDRARLAPLVDRALAHYDAYYRARSELARSDPVGAFTTPWATPVERGVAFWVAGFRPTTFVQLLYTESGRRFEARLEDFLLGAGARSGDLGDLSPVRVDRIDELHRRTVREEDEIGEEMDRIQEGEGLDVEGSVDRIERVMGRADALRMRTLGGLVGLLNPVQAAELLVALADLEIGLREYGLEHEHEHERVPDEC</sequence>
<name>A0A6P5FPU2_ANACO</name>
<dbReference type="RefSeq" id="XP_020098321.1">
    <property type="nucleotide sequence ID" value="XM_020242732.1"/>
</dbReference>
<dbReference type="InterPro" id="IPR051886">
    <property type="entry name" value="Seed_Dev/Stress_Resp_Reg"/>
</dbReference>
<dbReference type="InterPro" id="IPR025422">
    <property type="entry name" value="TGA_domain"/>
</dbReference>
<dbReference type="Proteomes" id="UP000515123">
    <property type="component" value="Linkage group 11"/>
</dbReference>
<reference evidence="3" key="2">
    <citation type="submission" date="2025-08" db="UniProtKB">
        <authorList>
            <consortium name="RefSeq"/>
        </authorList>
    </citation>
    <scope>IDENTIFICATION</scope>
    <source>
        <tissue evidence="3">Leaf</tissue>
    </source>
</reference>
<reference evidence="2" key="1">
    <citation type="journal article" date="2015" name="Nat. Genet.">
        <title>The pineapple genome and the evolution of CAM photosynthesis.</title>
        <authorList>
            <person name="Ming R."/>
            <person name="VanBuren R."/>
            <person name="Wai C.M."/>
            <person name="Tang H."/>
            <person name="Schatz M.C."/>
            <person name="Bowers J.E."/>
            <person name="Lyons E."/>
            <person name="Wang M.L."/>
            <person name="Chen J."/>
            <person name="Biggers E."/>
            <person name="Zhang J."/>
            <person name="Huang L."/>
            <person name="Zhang L."/>
            <person name="Miao W."/>
            <person name="Zhang J."/>
            <person name="Ye Z."/>
            <person name="Miao C."/>
            <person name="Lin Z."/>
            <person name="Wang H."/>
            <person name="Zhou H."/>
            <person name="Yim W.C."/>
            <person name="Priest H.D."/>
            <person name="Zheng C."/>
            <person name="Woodhouse M."/>
            <person name="Edger P.P."/>
            <person name="Guyot R."/>
            <person name="Guo H.B."/>
            <person name="Guo H."/>
            <person name="Zheng G."/>
            <person name="Singh R."/>
            <person name="Sharma A."/>
            <person name="Min X."/>
            <person name="Zheng Y."/>
            <person name="Lee H."/>
            <person name="Gurtowski J."/>
            <person name="Sedlazeck F.J."/>
            <person name="Harkess A."/>
            <person name="McKain M.R."/>
            <person name="Liao Z."/>
            <person name="Fang J."/>
            <person name="Liu J."/>
            <person name="Zhang X."/>
            <person name="Zhang Q."/>
            <person name="Hu W."/>
            <person name="Qin Y."/>
            <person name="Wang K."/>
            <person name="Chen L.Y."/>
            <person name="Shirley N."/>
            <person name="Lin Y.R."/>
            <person name="Liu L.Y."/>
            <person name="Hernandez A.G."/>
            <person name="Wright C.L."/>
            <person name="Bulone V."/>
            <person name="Tuskan G.A."/>
            <person name="Heath K."/>
            <person name="Zee F."/>
            <person name="Moore P.H."/>
            <person name="Sunkar R."/>
            <person name="Leebens-Mack J.H."/>
            <person name="Mockler T."/>
            <person name="Bennetzen J.L."/>
            <person name="Freeling M."/>
            <person name="Sankoff D."/>
            <person name="Paterson A.H."/>
            <person name="Zhu X."/>
            <person name="Yang X."/>
            <person name="Smith J.A."/>
            <person name="Cushman J.C."/>
            <person name="Paull R.E."/>
            <person name="Yu Q."/>
        </authorList>
    </citation>
    <scope>NUCLEOTIDE SEQUENCE [LARGE SCALE GENOMIC DNA]</scope>
    <source>
        <strain evidence="2">cv. F153</strain>
    </source>
</reference>
<dbReference type="GO" id="GO:0006351">
    <property type="term" value="P:DNA-templated transcription"/>
    <property type="evidence" value="ECO:0007669"/>
    <property type="project" value="InterPro"/>
</dbReference>
<organism evidence="2 3">
    <name type="scientific">Ananas comosus</name>
    <name type="common">Pineapple</name>
    <name type="synonym">Ananas ananas</name>
    <dbReference type="NCBI Taxonomy" id="4615"/>
    <lineage>
        <taxon>Eukaryota</taxon>
        <taxon>Viridiplantae</taxon>
        <taxon>Streptophyta</taxon>
        <taxon>Embryophyta</taxon>
        <taxon>Tracheophyta</taxon>
        <taxon>Spermatophyta</taxon>
        <taxon>Magnoliopsida</taxon>
        <taxon>Liliopsida</taxon>
        <taxon>Poales</taxon>
        <taxon>Bromeliaceae</taxon>
        <taxon>Bromelioideae</taxon>
        <taxon>Ananas</taxon>
    </lineage>
</organism>
<gene>
    <name evidence="3" type="primary">LOC109717068</name>
</gene>
<dbReference type="PANTHER" id="PTHR46354:SF12">
    <property type="entry name" value="DNA-BINDING PROTEIN-LIKE PROTEIN"/>
    <property type="match status" value="1"/>
</dbReference>
<proteinExistence type="predicted"/>
<accession>A0A6P5FPU2</accession>
<dbReference type="OrthoDB" id="542841at2759"/>
<dbReference type="Gramene" id="Aco018113.1.mrna1">
    <property type="protein sequence ID" value="Aco018113.1.mrna1.cds1"/>
    <property type="gene ID" value="Aco018113.1.path1"/>
</dbReference>
<dbReference type="GeneID" id="109717068"/>
<evidence type="ECO:0000313" key="3">
    <source>
        <dbReference type="RefSeq" id="XP_020098321.1"/>
    </source>
</evidence>
<dbReference type="Pfam" id="PF14144">
    <property type="entry name" value="DOG1"/>
    <property type="match status" value="1"/>
</dbReference>
<keyword evidence="2" id="KW-1185">Reference proteome</keyword>
<evidence type="ECO:0000313" key="2">
    <source>
        <dbReference type="Proteomes" id="UP000515123"/>
    </source>
</evidence>
<dbReference type="PROSITE" id="PS51806">
    <property type="entry name" value="DOG1"/>
    <property type="match status" value="1"/>
</dbReference>
<dbReference type="GO" id="GO:0043565">
    <property type="term" value="F:sequence-specific DNA binding"/>
    <property type="evidence" value="ECO:0007669"/>
    <property type="project" value="InterPro"/>
</dbReference>
<feature type="domain" description="DOG1" evidence="1">
    <location>
        <begin position="4"/>
        <end position="219"/>
    </location>
</feature>
<dbReference type="PANTHER" id="PTHR46354">
    <property type="entry name" value="DOG1 DOMAIN-CONTAINING PROTEIN"/>
    <property type="match status" value="1"/>
</dbReference>
<dbReference type="AlphaFoldDB" id="A0A6P5FPU2"/>